<organism evidence="2 3">
    <name type="scientific">Natronobacterium texcoconense</name>
    <dbReference type="NCBI Taxonomy" id="1095778"/>
    <lineage>
        <taxon>Archaea</taxon>
        <taxon>Methanobacteriati</taxon>
        <taxon>Methanobacteriota</taxon>
        <taxon>Stenosarchaea group</taxon>
        <taxon>Halobacteria</taxon>
        <taxon>Halobacteriales</taxon>
        <taxon>Natrialbaceae</taxon>
        <taxon>Natronobacterium</taxon>
    </lineage>
</organism>
<evidence type="ECO:0000313" key="2">
    <source>
        <dbReference type="EMBL" id="SDR18389.1"/>
    </source>
</evidence>
<accession>A0A1H1GZ28</accession>
<keyword evidence="1" id="KW-0812">Transmembrane</keyword>
<name>A0A1H1GZ28_NATTX</name>
<evidence type="ECO:0000256" key="1">
    <source>
        <dbReference type="SAM" id="Phobius"/>
    </source>
</evidence>
<reference evidence="3" key="1">
    <citation type="submission" date="2016-10" db="EMBL/GenBank/DDBJ databases">
        <authorList>
            <person name="Varghese N."/>
            <person name="Submissions S."/>
        </authorList>
    </citation>
    <scope>NUCLEOTIDE SEQUENCE [LARGE SCALE GENOMIC DNA]</scope>
    <source>
        <strain evidence="3">DSM 24767</strain>
    </source>
</reference>
<keyword evidence="1" id="KW-1133">Transmembrane helix</keyword>
<keyword evidence="1" id="KW-0472">Membrane</keyword>
<sequence>MSTKGVRDRSNLLKNAGVVTTLVDAAMEFAKGRRKSGALLLGAAAVSSRIPGFGTAVSLLIRAYRRLR</sequence>
<dbReference type="EMBL" id="FNLC01000002">
    <property type="protein sequence ID" value="SDR18389.1"/>
    <property type="molecule type" value="Genomic_DNA"/>
</dbReference>
<dbReference type="OrthoDB" id="177406at2157"/>
<dbReference type="RefSeq" id="WP_090382596.1">
    <property type="nucleotide sequence ID" value="NZ_FNLC01000002.1"/>
</dbReference>
<dbReference type="Proteomes" id="UP000198848">
    <property type="component" value="Unassembled WGS sequence"/>
</dbReference>
<keyword evidence="3" id="KW-1185">Reference proteome</keyword>
<feature type="transmembrane region" description="Helical" evidence="1">
    <location>
        <begin position="36"/>
        <end position="61"/>
    </location>
</feature>
<evidence type="ECO:0000313" key="3">
    <source>
        <dbReference type="Proteomes" id="UP000198848"/>
    </source>
</evidence>
<proteinExistence type="predicted"/>
<dbReference type="AlphaFoldDB" id="A0A1H1GZ28"/>
<gene>
    <name evidence="2" type="ORF">SAMN04489842_2693</name>
</gene>
<protein>
    <submittedName>
        <fullName evidence="2">Uncharacterized protein</fullName>
    </submittedName>
</protein>